<name>A0AAE4P3P3_9FLAO</name>
<comment type="caution">
    <text evidence="1">The sequence shown here is derived from an EMBL/GenBank/DDBJ whole genome shotgun (WGS) entry which is preliminary data.</text>
</comment>
<reference evidence="1" key="1">
    <citation type="submission" date="2023-02" db="EMBL/GenBank/DDBJ databases">
        <title>Elizabethkingia anophelis draft genomes.</title>
        <authorList>
            <person name="Nicholson A.C."/>
            <person name="Whitney A.M."/>
            <person name="Humrighouse B.W."/>
            <person name="Villarma A."/>
            <person name="Bell M."/>
            <person name="Mcquiston J."/>
        </authorList>
    </citation>
    <scope>NUCLEOTIDE SEQUENCE</scope>
    <source>
        <strain evidence="1">B4955</strain>
    </source>
</reference>
<dbReference type="EMBL" id="NWGY01000015">
    <property type="protein sequence ID" value="MDV3665462.1"/>
    <property type="molecule type" value="Genomic_DNA"/>
</dbReference>
<organism evidence="1 2">
    <name type="scientific">Elizabethkingia anophelis</name>
    <dbReference type="NCBI Taxonomy" id="1117645"/>
    <lineage>
        <taxon>Bacteria</taxon>
        <taxon>Pseudomonadati</taxon>
        <taxon>Bacteroidota</taxon>
        <taxon>Flavobacteriia</taxon>
        <taxon>Flavobacteriales</taxon>
        <taxon>Weeksellaceae</taxon>
        <taxon>Elizabethkingia</taxon>
    </lineage>
</organism>
<proteinExistence type="predicted"/>
<gene>
    <name evidence="1" type="ORF">CMU51_15535</name>
</gene>
<evidence type="ECO:0000313" key="2">
    <source>
        <dbReference type="Proteomes" id="UP001189000"/>
    </source>
</evidence>
<protein>
    <submittedName>
        <fullName evidence="1">Uncharacterized protein</fullName>
    </submittedName>
</protein>
<sequence>MDKLYEKLLELLGTVTEIKYIDLDYGQLQEEMPPLSYPAVLVRISESREDVDNLYQIVTGNITLTVIDKLMGESNSLAPQLAREKGLAYMQLNEKIYKALQGYKDSYYSAFTNKSKADQLLRKGAKTVVQQWETVWRD</sequence>
<dbReference type="RefSeq" id="WP_238557092.1">
    <property type="nucleotide sequence ID" value="NZ_CP077750.1"/>
</dbReference>
<evidence type="ECO:0000313" key="1">
    <source>
        <dbReference type="EMBL" id="MDV3665462.1"/>
    </source>
</evidence>
<accession>A0AAE4P3P3</accession>
<dbReference type="Proteomes" id="UP001189000">
    <property type="component" value="Unassembled WGS sequence"/>
</dbReference>
<dbReference type="AlphaFoldDB" id="A0AAE4P3P3"/>